<organism evidence="1 2">
    <name type="scientific">Flavobacterium sediminilitoris</name>
    <dbReference type="NCBI Taxonomy" id="2024526"/>
    <lineage>
        <taxon>Bacteria</taxon>
        <taxon>Pseudomonadati</taxon>
        <taxon>Bacteroidota</taxon>
        <taxon>Flavobacteriia</taxon>
        <taxon>Flavobacteriales</taxon>
        <taxon>Flavobacteriaceae</taxon>
        <taxon>Flavobacterium</taxon>
    </lineage>
</organism>
<evidence type="ECO:0000313" key="2">
    <source>
        <dbReference type="Proteomes" id="UP000830454"/>
    </source>
</evidence>
<evidence type="ECO:0000313" key="1">
    <source>
        <dbReference type="EMBL" id="UOX34997.1"/>
    </source>
</evidence>
<name>A0ABY4HRQ7_9FLAO</name>
<proteinExistence type="predicted"/>
<reference evidence="1" key="1">
    <citation type="submission" date="2021-12" db="EMBL/GenBank/DDBJ databases">
        <authorList>
            <person name="Cha I.-T."/>
            <person name="Lee K.-E."/>
            <person name="Park S.-J."/>
        </authorList>
    </citation>
    <scope>NUCLEOTIDE SEQUENCE</scope>
    <source>
        <strain evidence="1">YSM-43</strain>
    </source>
</reference>
<sequence>MYFTLGLILLFILFILFDEKRRKEKIESFTVSTIGLMSKISKKESAHGYYNCRFYVNNKSFVSKVSYKSKKTILNRFYKVKYDKKNPNNNYPFLDEKIQPDSLTLISQGFKSIKYYEHDIATNTYIEHYKWQ</sequence>
<reference evidence="1" key="2">
    <citation type="submission" date="2022-04" db="EMBL/GenBank/DDBJ databases">
        <title>Complete Genome Sequence of Flavobacterium sediminilitoris YSM-43, Isolated from a Tidal Sediment.</title>
        <authorList>
            <person name="Lee P.A."/>
        </authorList>
    </citation>
    <scope>NUCLEOTIDE SEQUENCE</scope>
    <source>
        <strain evidence="1">YSM-43</strain>
    </source>
</reference>
<gene>
    <name evidence="1" type="ORF">LXD69_05660</name>
</gene>
<dbReference type="Proteomes" id="UP000830454">
    <property type="component" value="Chromosome"/>
</dbReference>
<evidence type="ECO:0008006" key="3">
    <source>
        <dbReference type="Google" id="ProtNLM"/>
    </source>
</evidence>
<protein>
    <recommendedName>
        <fullName evidence="3">DUF3592 domain-containing protein</fullName>
    </recommendedName>
</protein>
<keyword evidence="2" id="KW-1185">Reference proteome</keyword>
<dbReference type="EMBL" id="CP090145">
    <property type="protein sequence ID" value="UOX34997.1"/>
    <property type="molecule type" value="Genomic_DNA"/>
</dbReference>
<dbReference type="RefSeq" id="WP_246918139.1">
    <property type="nucleotide sequence ID" value="NZ_CP090145.1"/>
</dbReference>
<accession>A0ABY4HRQ7</accession>